<feature type="active site" description="Proton acceptor" evidence="1">
    <location>
        <position position="28"/>
    </location>
</feature>
<name>A0A515EKU7_9BURK</name>
<dbReference type="SMART" id="SM01118">
    <property type="entry name" value="CYTH"/>
    <property type="match status" value="1"/>
</dbReference>
<dbReference type="CDD" id="cd07891">
    <property type="entry name" value="CYTH-like_CthTTM-like_1"/>
    <property type="match status" value="1"/>
</dbReference>
<dbReference type="AlphaFoldDB" id="A0A515EKU7"/>
<dbReference type="SUPFAM" id="SSF55154">
    <property type="entry name" value="CYTH-like phosphatases"/>
    <property type="match status" value="1"/>
</dbReference>
<evidence type="ECO:0000256" key="1">
    <source>
        <dbReference type="PIRSR" id="PIRSR016487-1"/>
    </source>
</evidence>
<dbReference type="InterPro" id="IPR012042">
    <property type="entry name" value="NeuTTM/CthTTM-like"/>
</dbReference>
<reference evidence="4" key="2">
    <citation type="journal article" date="2020" name="Int. J. Syst. Evol. Microbiol.">
        <title>Genomic insights into a novel species Rhodoferax aquaticus sp. nov., isolated from freshwater.</title>
        <authorList>
            <person name="Li T."/>
            <person name="Zhuo Y."/>
            <person name="Jin C.Z."/>
            <person name="Wu X."/>
            <person name="Ko S.R."/>
            <person name="Jin F.J."/>
            <person name="Ahn C.Y."/>
            <person name="Oh H.M."/>
            <person name="Lee H.G."/>
            <person name="Jin L."/>
        </authorList>
    </citation>
    <scope>NUCLEOTIDE SEQUENCE [LARGE SCALE GENOMIC DNA]</scope>
    <source>
        <strain evidence="4">Gr-4</strain>
    </source>
</reference>
<dbReference type="PANTHER" id="PTHR40114:SF1">
    <property type="entry name" value="SLR0698 PROTEIN"/>
    <property type="match status" value="1"/>
</dbReference>
<dbReference type="PANTHER" id="PTHR40114">
    <property type="entry name" value="SLR0698 PROTEIN"/>
    <property type="match status" value="1"/>
</dbReference>
<protein>
    <submittedName>
        <fullName evidence="3">CYTH domain-containing protein</fullName>
    </submittedName>
</protein>
<evidence type="ECO:0000259" key="2">
    <source>
        <dbReference type="PROSITE" id="PS51707"/>
    </source>
</evidence>
<dbReference type="InterPro" id="IPR023577">
    <property type="entry name" value="CYTH_domain"/>
</dbReference>
<dbReference type="InterPro" id="IPR033469">
    <property type="entry name" value="CYTH-like_dom_sf"/>
</dbReference>
<gene>
    <name evidence="3" type="ORF">EXZ61_03025</name>
</gene>
<keyword evidence="4" id="KW-1185">Reference proteome</keyword>
<dbReference type="Gene3D" id="2.40.320.10">
    <property type="entry name" value="Hypothetical Protein Pfu-838710-001"/>
    <property type="match status" value="1"/>
</dbReference>
<organism evidence="3 4">
    <name type="scientific">Rhodoferax aquaticus</name>
    <dbReference type="NCBI Taxonomy" id="2527691"/>
    <lineage>
        <taxon>Bacteria</taxon>
        <taxon>Pseudomonadati</taxon>
        <taxon>Pseudomonadota</taxon>
        <taxon>Betaproteobacteria</taxon>
        <taxon>Burkholderiales</taxon>
        <taxon>Comamonadaceae</taxon>
        <taxon>Rhodoferax</taxon>
    </lineage>
</organism>
<dbReference type="KEGG" id="rhg:EXZ61_03025"/>
<reference evidence="4" key="1">
    <citation type="submission" date="2019-02" db="EMBL/GenBank/DDBJ databases">
        <title>Complete genome sequence of Rhodoferax sp. Gr-4.</title>
        <authorList>
            <person name="Jin L."/>
        </authorList>
    </citation>
    <scope>NUCLEOTIDE SEQUENCE [LARGE SCALE GENOMIC DNA]</scope>
    <source>
        <strain evidence="4">Gr-4</strain>
    </source>
</reference>
<dbReference type="EMBL" id="CP036282">
    <property type="protein sequence ID" value="QDL53229.1"/>
    <property type="molecule type" value="Genomic_DNA"/>
</dbReference>
<dbReference type="RefSeq" id="WP_142808900.1">
    <property type="nucleotide sequence ID" value="NZ_CP036282.1"/>
</dbReference>
<sequence length="157" mass="17565">MGIEIERKFLVQGTDWKNEAGVRYCQGYLNRDKARTVRVRVAGEHAFLTIKGISTGATRAEFEYPIPLADAQALLALCDGPCIEKTRYRVPVDGMVWEVDAFAGDNAGLVVAEIELQSEDQVFSRPHWLGPEVTHDARYFNSNLAAHPFSQWRDAAP</sequence>
<dbReference type="PROSITE" id="PS51707">
    <property type="entry name" value="CYTH"/>
    <property type="match status" value="1"/>
</dbReference>
<dbReference type="Proteomes" id="UP000317365">
    <property type="component" value="Chromosome"/>
</dbReference>
<evidence type="ECO:0000313" key="4">
    <source>
        <dbReference type="Proteomes" id="UP000317365"/>
    </source>
</evidence>
<accession>A0A515EKU7</accession>
<evidence type="ECO:0000313" key="3">
    <source>
        <dbReference type="EMBL" id="QDL53229.1"/>
    </source>
</evidence>
<proteinExistence type="predicted"/>
<dbReference type="PIRSF" id="PIRSF016487">
    <property type="entry name" value="CYTH_UCP016487"/>
    <property type="match status" value="1"/>
</dbReference>
<dbReference type="Pfam" id="PF01928">
    <property type="entry name" value="CYTH"/>
    <property type="match status" value="1"/>
</dbReference>
<feature type="domain" description="CYTH" evidence="2">
    <location>
        <begin position="2"/>
        <end position="146"/>
    </location>
</feature>